<accession>A0A5S5DVU0</accession>
<proteinExistence type="predicted"/>
<feature type="transmembrane region" description="Helical" evidence="1">
    <location>
        <begin position="48"/>
        <end position="65"/>
    </location>
</feature>
<feature type="transmembrane region" description="Helical" evidence="1">
    <location>
        <begin position="107"/>
        <end position="129"/>
    </location>
</feature>
<feature type="transmembrane region" description="Helical" evidence="1">
    <location>
        <begin position="12"/>
        <end position="33"/>
    </location>
</feature>
<evidence type="ECO:0000256" key="1">
    <source>
        <dbReference type="SAM" id="Phobius"/>
    </source>
</evidence>
<keyword evidence="1" id="KW-0472">Membrane</keyword>
<feature type="transmembrane region" description="Helical" evidence="1">
    <location>
        <begin position="178"/>
        <end position="198"/>
    </location>
</feature>
<feature type="transmembrane region" description="Helical" evidence="1">
    <location>
        <begin position="77"/>
        <end position="101"/>
    </location>
</feature>
<name>A0A5S5DVU0_9FLAO</name>
<feature type="transmembrane region" description="Helical" evidence="1">
    <location>
        <begin position="141"/>
        <end position="166"/>
    </location>
</feature>
<gene>
    <name evidence="2" type="ORF">C7447_101710</name>
</gene>
<protein>
    <submittedName>
        <fullName evidence="2">Uncharacterized protein</fullName>
    </submittedName>
</protein>
<dbReference type="AlphaFoldDB" id="A0A5S5DVU0"/>
<evidence type="ECO:0000313" key="3">
    <source>
        <dbReference type="Proteomes" id="UP000323136"/>
    </source>
</evidence>
<comment type="caution">
    <text evidence="2">The sequence shown here is derived from an EMBL/GenBank/DDBJ whole genome shotgun (WGS) entry which is preliminary data.</text>
</comment>
<organism evidence="2 3">
    <name type="scientific">Tenacibaculum adriaticum</name>
    <dbReference type="NCBI Taxonomy" id="413713"/>
    <lineage>
        <taxon>Bacteria</taxon>
        <taxon>Pseudomonadati</taxon>
        <taxon>Bacteroidota</taxon>
        <taxon>Flavobacteriia</taxon>
        <taxon>Flavobacteriales</taxon>
        <taxon>Flavobacteriaceae</taxon>
        <taxon>Tenacibaculum</taxon>
    </lineage>
</organism>
<dbReference type="EMBL" id="VNIA01000001">
    <property type="protein sequence ID" value="TYQ00101.1"/>
    <property type="molecule type" value="Genomic_DNA"/>
</dbReference>
<reference evidence="2 3" key="1">
    <citation type="submission" date="2019-07" db="EMBL/GenBank/DDBJ databases">
        <title>Genomic Encyclopedia of Type Strains, Phase IV (KMG-IV): sequencing the most valuable type-strain genomes for metagenomic binning, comparative biology and taxonomic classification.</title>
        <authorList>
            <person name="Goeker M."/>
        </authorList>
    </citation>
    <scope>NUCLEOTIDE SEQUENCE [LARGE SCALE GENOMIC DNA]</scope>
    <source>
        <strain evidence="2 3">DSM 18961</strain>
    </source>
</reference>
<sequence length="202" mass="24012">MIYFYLGYTLSILSFTNYVFRFFLLFLFFLFFIDTLALTLSKLKYNNAFYNLLSFLEFNLLFAFYKGVFKNKLTKKILCFSFYIYNIIYFFSSIFYGVLIFKTKLNTIAPVFGAFLIAIVLILYLREMLLSEEIVNYKKNIVFWITVGLLLYYLGTLPLTAIFNFMKSGSSFIKLYRIQHILTIIMHSCFLIGLLWSLKKDK</sequence>
<dbReference type="Proteomes" id="UP000323136">
    <property type="component" value="Unassembled WGS sequence"/>
</dbReference>
<keyword evidence="3" id="KW-1185">Reference proteome</keyword>
<evidence type="ECO:0000313" key="2">
    <source>
        <dbReference type="EMBL" id="TYQ00101.1"/>
    </source>
</evidence>
<keyword evidence="1" id="KW-0812">Transmembrane</keyword>
<keyword evidence="1" id="KW-1133">Transmembrane helix</keyword>